<feature type="domain" description="ABC transporter" evidence="4">
    <location>
        <begin position="2"/>
        <end position="222"/>
    </location>
</feature>
<dbReference type="SMART" id="SM00382">
    <property type="entry name" value="AAA"/>
    <property type="match status" value="1"/>
</dbReference>
<evidence type="ECO:0000313" key="5">
    <source>
        <dbReference type="EMBL" id="MDH8679044.1"/>
    </source>
</evidence>
<dbReference type="PANTHER" id="PTHR24220">
    <property type="entry name" value="IMPORT ATP-BINDING PROTEIN"/>
    <property type="match status" value="1"/>
</dbReference>
<dbReference type="GO" id="GO:0005524">
    <property type="term" value="F:ATP binding"/>
    <property type="evidence" value="ECO:0007669"/>
    <property type="project" value="UniProtKB-KW"/>
</dbReference>
<dbReference type="InterPro" id="IPR003593">
    <property type="entry name" value="AAA+_ATPase"/>
</dbReference>
<dbReference type="RefSeq" id="WP_281094940.1">
    <property type="nucleotide sequence ID" value="NZ_JARYZI010000009.1"/>
</dbReference>
<dbReference type="Pfam" id="PF00005">
    <property type="entry name" value="ABC_tran"/>
    <property type="match status" value="1"/>
</dbReference>
<evidence type="ECO:0000256" key="3">
    <source>
        <dbReference type="ARBA" id="ARBA00022840"/>
    </source>
</evidence>
<evidence type="ECO:0000256" key="1">
    <source>
        <dbReference type="ARBA" id="ARBA00022448"/>
    </source>
</evidence>
<keyword evidence="2" id="KW-0547">Nucleotide-binding</keyword>
<dbReference type="SUPFAM" id="SSF52540">
    <property type="entry name" value="P-loop containing nucleoside triphosphate hydrolases"/>
    <property type="match status" value="1"/>
</dbReference>
<dbReference type="InterPro" id="IPR003439">
    <property type="entry name" value="ABC_transporter-like_ATP-bd"/>
</dbReference>
<comment type="caution">
    <text evidence="5">The sequence shown here is derived from an EMBL/GenBank/DDBJ whole genome shotgun (WGS) entry which is preliminary data.</text>
</comment>
<dbReference type="InterPro" id="IPR027417">
    <property type="entry name" value="P-loop_NTPase"/>
</dbReference>
<evidence type="ECO:0000256" key="2">
    <source>
        <dbReference type="ARBA" id="ARBA00022741"/>
    </source>
</evidence>
<dbReference type="CDD" id="cd03255">
    <property type="entry name" value="ABC_MJ0796_LolCDE_FtsE"/>
    <property type="match status" value="1"/>
</dbReference>
<keyword evidence="6" id="KW-1185">Reference proteome</keyword>
<organism evidence="5 6">
    <name type="scientific">Fusibacter bizertensis</name>
    <dbReference type="NCBI Taxonomy" id="1488331"/>
    <lineage>
        <taxon>Bacteria</taxon>
        <taxon>Bacillati</taxon>
        <taxon>Bacillota</taxon>
        <taxon>Clostridia</taxon>
        <taxon>Eubacteriales</taxon>
        <taxon>Eubacteriales Family XII. Incertae Sedis</taxon>
        <taxon>Fusibacter</taxon>
    </lineage>
</organism>
<dbReference type="PANTHER" id="PTHR24220:SF86">
    <property type="entry name" value="ABC TRANSPORTER ABCH.1"/>
    <property type="match status" value="1"/>
</dbReference>
<dbReference type="Gene3D" id="3.40.50.300">
    <property type="entry name" value="P-loop containing nucleotide triphosphate hydrolases"/>
    <property type="match status" value="1"/>
</dbReference>
<accession>A0ABT6NF48</accession>
<sequence>MISVNNVTKSFGNVTAVSDFSFQFEAEEGHIYVIRGVSGSGKSTLLGLIGYLDTPTEGTINLEGLSIASSHKEKSHHRREMLGFVFQDFQLNPAYTALENVMVPLLINPKYTLKDTKERAHELLNLMGLTDRLGHYPSQLSGGEKQRVSIARALANEPKYILADEPTANLDLENEQLVLDQFVKLKALHKTIIIASHSEQTWEYADTLLTMKAGRLIEVRHVK</sequence>
<dbReference type="InterPro" id="IPR017911">
    <property type="entry name" value="MacB-like_ATP-bd"/>
</dbReference>
<proteinExistence type="predicted"/>
<name>A0ABT6NF48_9FIRM</name>
<dbReference type="Proteomes" id="UP001158045">
    <property type="component" value="Unassembled WGS sequence"/>
</dbReference>
<reference evidence="5 6" key="1">
    <citation type="submission" date="2023-04" db="EMBL/GenBank/DDBJ databases">
        <title>Fusibacter bizertensis strain WBS, isolated from littoral bottom sediments of the Arctic seas - biochemical and genomic analysis.</title>
        <authorList>
            <person name="Brioukhanov A.L."/>
        </authorList>
    </citation>
    <scope>NUCLEOTIDE SEQUENCE [LARGE SCALE GENOMIC DNA]</scope>
    <source>
        <strain evidence="5 6">WBS</strain>
    </source>
</reference>
<gene>
    <name evidence="5" type="ORF">QE109_12865</name>
</gene>
<dbReference type="InterPro" id="IPR015854">
    <property type="entry name" value="ABC_transpr_LolD-like"/>
</dbReference>
<keyword evidence="3 5" id="KW-0067">ATP-binding</keyword>
<dbReference type="InterPro" id="IPR017871">
    <property type="entry name" value="ABC_transporter-like_CS"/>
</dbReference>
<keyword evidence="1" id="KW-0813">Transport</keyword>
<evidence type="ECO:0000313" key="6">
    <source>
        <dbReference type="Proteomes" id="UP001158045"/>
    </source>
</evidence>
<dbReference type="EMBL" id="JARYZI010000009">
    <property type="protein sequence ID" value="MDH8679044.1"/>
    <property type="molecule type" value="Genomic_DNA"/>
</dbReference>
<dbReference type="PROSITE" id="PS50893">
    <property type="entry name" value="ABC_TRANSPORTER_2"/>
    <property type="match status" value="1"/>
</dbReference>
<evidence type="ECO:0000259" key="4">
    <source>
        <dbReference type="PROSITE" id="PS50893"/>
    </source>
</evidence>
<dbReference type="PROSITE" id="PS00211">
    <property type="entry name" value="ABC_TRANSPORTER_1"/>
    <property type="match status" value="1"/>
</dbReference>
<protein>
    <submittedName>
        <fullName evidence="5">ABC transporter ATP-binding protein</fullName>
    </submittedName>
</protein>